<evidence type="ECO:0000313" key="1">
    <source>
        <dbReference type="EMBL" id="OAX77575.1"/>
    </source>
</evidence>
<dbReference type="EMBL" id="LGUA01002323">
    <property type="protein sequence ID" value="OAX77575.1"/>
    <property type="molecule type" value="Genomic_DNA"/>
</dbReference>
<organism evidence="1 2">
    <name type="scientific">Emergomyces africanus</name>
    <dbReference type="NCBI Taxonomy" id="1955775"/>
    <lineage>
        <taxon>Eukaryota</taxon>
        <taxon>Fungi</taxon>
        <taxon>Dikarya</taxon>
        <taxon>Ascomycota</taxon>
        <taxon>Pezizomycotina</taxon>
        <taxon>Eurotiomycetes</taxon>
        <taxon>Eurotiomycetidae</taxon>
        <taxon>Onygenales</taxon>
        <taxon>Ajellomycetaceae</taxon>
        <taxon>Emergomyces</taxon>
    </lineage>
</organism>
<name>A0A1B7NLB0_9EURO</name>
<feature type="non-terminal residue" evidence="1">
    <location>
        <position position="1"/>
    </location>
</feature>
<comment type="caution">
    <text evidence="1">The sequence shown here is derived from an EMBL/GenBank/DDBJ whole genome shotgun (WGS) entry which is preliminary data.</text>
</comment>
<protein>
    <submittedName>
        <fullName evidence="1">Uncharacterized protein</fullName>
    </submittedName>
</protein>
<sequence>NEPLVHGLAPRYFGRERTPSVYLPLPGPLITLCQPPSLAGPKNFMNPVLKGGGTFDEDSPTSIYYLLRVEGDSQTTGCWRRRLKKT</sequence>
<dbReference type="OrthoDB" id="4232626at2759"/>
<dbReference type="AlphaFoldDB" id="A0A1B7NLB0"/>
<evidence type="ECO:0000313" key="2">
    <source>
        <dbReference type="Proteomes" id="UP000091918"/>
    </source>
</evidence>
<reference evidence="1 2" key="1">
    <citation type="submission" date="2015-07" db="EMBL/GenBank/DDBJ databases">
        <title>Emmonsia species relationships and genome sequence.</title>
        <authorList>
            <person name="Cuomo C.A."/>
            <person name="Schwartz I.S."/>
            <person name="Kenyon C."/>
            <person name="de Hoog G.S."/>
            <person name="Govender N.P."/>
            <person name="Botha A."/>
            <person name="Moreno L."/>
            <person name="de Vries M."/>
            <person name="Munoz J.F."/>
            <person name="Stielow J.B."/>
        </authorList>
    </citation>
    <scope>NUCLEOTIDE SEQUENCE [LARGE SCALE GENOMIC DNA]</scope>
    <source>
        <strain evidence="1 2">CBS 136260</strain>
    </source>
</reference>
<gene>
    <name evidence="1" type="ORF">ACJ72_08125</name>
</gene>
<accession>A0A1B7NLB0</accession>
<keyword evidence="2" id="KW-1185">Reference proteome</keyword>
<proteinExistence type="predicted"/>
<dbReference type="Proteomes" id="UP000091918">
    <property type="component" value="Unassembled WGS sequence"/>
</dbReference>